<keyword evidence="1" id="KW-0732">Signal</keyword>
<proteinExistence type="predicted"/>
<comment type="caution">
    <text evidence="2">The sequence shown here is derived from an EMBL/GenBank/DDBJ whole genome shotgun (WGS) entry which is preliminary data.</text>
</comment>
<dbReference type="eggNOG" id="ENOG5031J85">
    <property type="taxonomic scope" value="Bacteria"/>
</dbReference>
<name>A0A095Y3J5_9CORY</name>
<organism evidence="2 3">
    <name type="scientific">Corynebacterium freneyi DNF00450</name>
    <dbReference type="NCBI Taxonomy" id="1287475"/>
    <lineage>
        <taxon>Bacteria</taxon>
        <taxon>Bacillati</taxon>
        <taxon>Actinomycetota</taxon>
        <taxon>Actinomycetes</taxon>
        <taxon>Mycobacteriales</taxon>
        <taxon>Corynebacteriaceae</taxon>
        <taxon>Corynebacterium</taxon>
    </lineage>
</organism>
<dbReference type="AlphaFoldDB" id="A0A095Y3J5"/>
<gene>
    <name evidence="2" type="ORF">HMPREF1650_06930</name>
</gene>
<protein>
    <submittedName>
        <fullName evidence="2">Uncharacterized protein</fullName>
    </submittedName>
</protein>
<evidence type="ECO:0000256" key="1">
    <source>
        <dbReference type="SAM" id="SignalP"/>
    </source>
</evidence>
<dbReference type="Proteomes" id="UP000029548">
    <property type="component" value="Unassembled WGS sequence"/>
</dbReference>
<dbReference type="EMBL" id="JRNE01000052">
    <property type="protein sequence ID" value="KGF16631.1"/>
    <property type="molecule type" value="Genomic_DNA"/>
</dbReference>
<feature type="chain" id="PRO_5001914798" evidence="1">
    <location>
        <begin position="28"/>
        <end position="226"/>
    </location>
</feature>
<accession>A0A095Y3J5</accession>
<evidence type="ECO:0000313" key="2">
    <source>
        <dbReference type="EMBL" id="KGF16631.1"/>
    </source>
</evidence>
<dbReference type="RefSeq" id="WP_035122191.1">
    <property type="nucleotide sequence ID" value="NZ_JRNE01000052.1"/>
</dbReference>
<feature type="signal peptide" evidence="1">
    <location>
        <begin position="1"/>
        <end position="27"/>
    </location>
</feature>
<evidence type="ECO:0000313" key="3">
    <source>
        <dbReference type="Proteomes" id="UP000029548"/>
    </source>
</evidence>
<sequence>MKKLTRAAAAAAIAAGMAIGAASPAAAQINPVLPDFGSLMPGMGESSAEKVRLGETGGWVWSATVFKQVTRGATVAPGGLVTTRIEIIGNNNNGEKVRELADIMPQGFELVSVTRMKENALGEALHVVPAEDRTVVPVGNGMQEVRLSWTEGGFLGLFEDNPTVSKSKSVVVDFTYRAPKELGQYQHGGYVHIGSLIGSTLRKENGGTPITVENSLPAAFGSLGSS</sequence>
<reference evidence="2 3" key="1">
    <citation type="submission" date="2014-07" db="EMBL/GenBank/DDBJ databases">
        <authorList>
            <person name="McCorrison J."/>
            <person name="Sanka R."/>
            <person name="Torralba M."/>
            <person name="Gillis M."/>
            <person name="Haft D.H."/>
            <person name="Methe B."/>
            <person name="Sutton G."/>
            <person name="Nelson K.E."/>
        </authorList>
    </citation>
    <scope>NUCLEOTIDE SEQUENCE [LARGE SCALE GENOMIC DNA]</scope>
    <source>
        <strain evidence="2 3">DNF00450</strain>
    </source>
</reference>